<dbReference type="eggNOG" id="arCOG02274">
    <property type="taxonomic scope" value="Archaea"/>
</dbReference>
<sequence length="124" mass="14033">MRELVIELLYEPHVDPVMDTFSENERLISKAVNFSVTSESLWRIDRITGPADALNQLEQVLFDPTDCNECLTGDTCSTEWEYEMLTSTSTSRTVYTHGVAIEDCHSVPHLQYLTKHPRLAVSAA</sequence>
<dbReference type="Pfam" id="PF24281">
    <property type="entry name" value="HVO_2928_N"/>
    <property type="match status" value="1"/>
</dbReference>
<dbReference type="HOGENOM" id="CLU_1998680_0_0_2"/>
<proteinExistence type="predicted"/>
<feature type="domain" description="HVO-2928 N-terminal" evidence="1">
    <location>
        <begin position="3"/>
        <end position="110"/>
    </location>
</feature>
<evidence type="ECO:0000313" key="2">
    <source>
        <dbReference type="EMBL" id="ACM58838.1"/>
    </source>
</evidence>
<keyword evidence="3" id="KW-1185">Reference proteome</keyword>
<geneLocation type="plasmid" evidence="2 3">
    <name>pHLAC01</name>
</geneLocation>
<protein>
    <submittedName>
        <fullName evidence="2">Transcription regulator</fullName>
    </submittedName>
</protein>
<gene>
    <name evidence="2" type="ordered locus">Hlac_3316</name>
</gene>
<dbReference type="EMBL" id="CP001367">
    <property type="protein sequence ID" value="ACM58838.1"/>
    <property type="molecule type" value="Genomic_DNA"/>
</dbReference>
<dbReference type="InterPro" id="IPR056529">
    <property type="entry name" value="HVO_2928_N"/>
</dbReference>
<evidence type="ECO:0000259" key="1">
    <source>
        <dbReference type="Pfam" id="PF24281"/>
    </source>
</evidence>
<accession>B9LWJ7</accession>
<dbReference type="KEGG" id="hla:Hlac_3316"/>
<name>B9LWJ7_HALLT</name>
<dbReference type="AlphaFoldDB" id="B9LWJ7"/>
<dbReference type="Proteomes" id="UP000000740">
    <property type="component" value="Plasmid pHLAC01"/>
</dbReference>
<evidence type="ECO:0000313" key="3">
    <source>
        <dbReference type="Proteomes" id="UP000000740"/>
    </source>
</evidence>
<organism evidence="2 3">
    <name type="scientific">Halorubrum lacusprofundi (strain ATCC 49239 / DSM 5036 / JCM 8891 / ACAM 34)</name>
    <dbReference type="NCBI Taxonomy" id="416348"/>
    <lineage>
        <taxon>Archaea</taxon>
        <taxon>Methanobacteriati</taxon>
        <taxon>Methanobacteriota</taxon>
        <taxon>Stenosarchaea group</taxon>
        <taxon>Halobacteria</taxon>
        <taxon>Halobacteriales</taxon>
        <taxon>Haloferacaceae</taxon>
        <taxon>Halorubrum</taxon>
    </lineage>
</organism>
<keyword evidence="2" id="KW-0614">Plasmid</keyword>
<reference evidence="2 3" key="1">
    <citation type="journal article" date="2016" name="Stand. Genomic Sci.">
        <title>Complete genome sequence of the Antarctic Halorubrum lacusprofundi type strain ACAM 34.</title>
        <authorList>
            <person name="Anderson I.J."/>
            <person name="DasSarma P."/>
            <person name="Lucas S."/>
            <person name="Copeland A."/>
            <person name="Lapidus A."/>
            <person name="Del Rio T.G."/>
            <person name="Tice H."/>
            <person name="Dalin E."/>
            <person name="Bruce D.C."/>
            <person name="Goodwin L."/>
            <person name="Pitluck S."/>
            <person name="Sims D."/>
            <person name="Brettin T.S."/>
            <person name="Detter J.C."/>
            <person name="Han C.S."/>
            <person name="Larimer F."/>
            <person name="Hauser L."/>
            <person name="Land M."/>
            <person name="Ivanova N."/>
            <person name="Richardson P."/>
            <person name="Cavicchioli R."/>
            <person name="DasSarma S."/>
            <person name="Woese C.R."/>
            <person name="Kyrpides N.C."/>
        </authorList>
    </citation>
    <scope>NUCLEOTIDE SEQUENCE [LARGE SCALE GENOMIC DNA]</scope>
    <source>
        <strain evidence="3">ATCC 49239 / DSM 5036 / JCM 8891 / ACAM 34</strain>
    </source>
</reference>